<sequence>MSTPSPQGIEAATTVIPTEVKGRYRALLHPAWTVGDKPNGGYLIAVMVRSAALALSDAGLAHEVCVAAATTYVGAPSVGEAFVDVTILRSGRSASQVYATVVQDGVISVASTMVFGKMGDEGREYDSLGAPDLPERSSCISIPSTGSGEFTVGIMDETDLRLDPSCMDWTQGLENGVGVLQGWASFSDGQPVDTLNLHYLLDSLPPATFPLGSVGWVPTLQLTTYIRAVPAPGPVKISQRAQVVEHGYVDEVCEIWDSTGRLVAHATQLALVRFS</sequence>
<evidence type="ECO:0000313" key="3">
    <source>
        <dbReference type="EMBL" id="CAB4821781.1"/>
    </source>
</evidence>
<dbReference type="InterPro" id="IPR049449">
    <property type="entry name" value="TesB_ACOT8-like_N"/>
</dbReference>
<evidence type="ECO:0000259" key="2">
    <source>
        <dbReference type="Pfam" id="PF20789"/>
    </source>
</evidence>
<evidence type="ECO:0000313" key="4">
    <source>
        <dbReference type="EMBL" id="CAB4862212.1"/>
    </source>
</evidence>
<reference evidence="3" key="1">
    <citation type="submission" date="2020-05" db="EMBL/GenBank/DDBJ databases">
        <authorList>
            <person name="Chiriac C."/>
            <person name="Salcher M."/>
            <person name="Ghai R."/>
            <person name="Kavagutti S V."/>
        </authorList>
    </citation>
    <scope>NUCLEOTIDE SEQUENCE</scope>
</reference>
<protein>
    <submittedName>
        <fullName evidence="3">Unannotated protein</fullName>
    </submittedName>
</protein>
<dbReference type="EMBL" id="CAFABE010000013">
    <property type="protein sequence ID" value="CAB4821781.1"/>
    <property type="molecule type" value="Genomic_DNA"/>
</dbReference>
<dbReference type="InterPro" id="IPR042171">
    <property type="entry name" value="Acyl-CoA_hotdog"/>
</dbReference>
<dbReference type="SUPFAM" id="SSF54637">
    <property type="entry name" value="Thioesterase/thiol ester dehydrase-isomerase"/>
    <property type="match status" value="2"/>
</dbReference>
<feature type="domain" description="Acyl-CoA thioesterase-like C-terminal" evidence="2">
    <location>
        <begin position="147"/>
        <end position="272"/>
    </location>
</feature>
<feature type="domain" description="Acyl-CoA thioesterase-like N-terminal HotDog" evidence="1">
    <location>
        <begin position="29"/>
        <end position="115"/>
    </location>
</feature>
<evidence type="ECO:0000259" key="1">
    <source>
        <dbReference type="Pfam" id="PF13622"/>
    </source>
</evidence>
<dbReference type="PANTHER" id="PTHR38110">
    <property type="entry name" value="CHROMOSOME 23, WHOLE GENOME SHOTGUN SEQUENCE"/>
    <property type="match status" value="1"/>
</dbReference>
<dbReference type="InterPro" id="IPR052389">
    <property type="entry name" value="Sec_Metab_Biosynth-Assoc"/>
</dbReference>
<dbReference type="InterPro" id="IPR049450">
    <property type="entry name" value="ACOT8-like_C"/>
</dbReference>
<name>A0A6J6ZJ07_9ZZZZ</name>
<gene>
    <name evidence="3" type="ORF">UFOPK3164_00467</name>
    <name evidence="4" type="ORF">UFOPK3427_00258</name>
    <name evidence="5" type="ORF">UFOPK4112_01964</name>
</gene>
<dbReference type="InterPro" id="IPR029069">
    <property type="entry name" value="HotDog_dom_sf"/>
</dbReference>
<dbReference type="EMBL" id="CAFBPM010000049">
    <property type="protein sequence ID" value="CAB5033846.1"/>
    <property type="molecule type" value="Genomic_DNA"/>
</dbReference>
<organism evidence="3">
    <name type="scientific">freshwater metagenome</name>
    <dbReference type="NCBI Taxonomy" id="449393"/>
    <lineage>
        <taxon>unclassified sequences</taxon>
        <taxon>metagenomes</taxon>
        <taxon>ecological metagenomes</taxon>
    </lineage>
</organism>
<accession>A0A6J6ZJ07</accession>
<evidence type="ECO:0000313" key="5">
    <source>
        <dbReference type="EMBL" id="CAB5033846.1"/>
    </source>
</evidence>
<dbReference type="EMBL" id="CAFBLT010000001">
    <property type="protein sequence ID" value="CAB4862212.1"/>
    <property type="molecule type" value="Genomic_DNA"/>
</dbReference>
<dbReference type="AlphaFoldDB" id="A0A6J6ZJ07"/>
<dbReference type="Gene3D" id="2.40.160.210">
    <property type="entry name" value="Acyl-CoA thioesterase, double hotdog domain"/>
    <property type="match status" value="1"/>
</dbReference>
<proteinExistence type="predicted"/>
<dbReference type="Pfam" id="PF20789">
    <property type="entry name" value="4HBT_3C"/>
    <property type="match status" value="1"/>
</dbReference>
<dbReference type="PANTHER" id="PTHR38110:SF1">
    <property type="entry name" value="THIOESTERASE DOMAIN-CONTAINING PROTEIN"/>
    <property type="match status" value="1"/>
</dbReference>
<dbReference type="Pfam" id="PF13622">
    <property type="entry name" value="4HBT_3"/>
    <property type="match status" value="1"/>
</dbReference>